<dbReference type="OrthoDB" id="5642573at2"/>
<dbReference type="InterPro" id="IPR050508">
    <property type="entry name" value="Methyltransf_Superfamily"/>
</dbReference>
<dbReference type="Gene3D" id="3.40.50.150">
    <property type="entry name" value="Vaccinia Virus protein VP39"/>
    <property type="match status" value="1"/>
</dbReference>
<dbReference type="InterPro" id="IPR029063">
    <property type="entry name" value="SAM-dependent_MTases_sf"/>
</dbReference>
<dbReference type="EMBL" id="FMXQ01000003">
    <property type="protein sequence ID" value="SDB21459.1"/>
    <property type="molecule type" value="Genomic_DNA"/>
</dbReference>
<dbReference type="GO" id="GO:0032259">
    <property type="term" value="P:methylation"/>
    <property type="evidence" value="ECO:0007669"/>
    <property type="project" value="UniProtKB-KW"/>
</dbReference>
<dbReference type="InterPro" id="IPR041698">
    <property type="entry name" value="Methyltransf_25"/>
</dbReference>
<dbReference type="PANTHER" id="PTHR42912">
    <property type="entry name" value="METHYLTRANSFERASE"/>
    <property type="match status" value="1"/>
</dbReference>
<proteinExistence type="predicted"/>
<keyword evidence="2" id="KW-0808">Transferase</keyword>
<reference evidence="2 3" key="1">
    <citation type="submission" date="2016-10" db="EMBL/GenBank/DDBJ databases">
        <authorList>
            <person name="de Groot N.N."/>
        </authorList>
    </citation>
    <scope>NUCLEOTIDE SEQUENCE [LARGE SCALE GENOMIC DNA]</scope>
    <source>
        <strain evidence="2 3">ATCC 35022</strain>
    </source>
</reference>
<keyword evidence="3" id="KW-1185">Reference proteome</keyword>
<dbReference type="SUPFAM" id="SSF53335">
    <property type="entry name" value="S-adenosyl-L-methionine-dependent methyltransferases"/>
    <property type="match status" value="1"/>
</dbReference>
<gene>
    <name evidence="2" type="ORF">SAMN02982931_01597</name>
</gene>
<dbReference type="GO" id="GO:0008168">
    <property type="term" value="F:methyltransferase activity"/>
    <property type="evidence" value="ECO:0007669"/>
    <property type="project" value="UniProtKB-KW"/>
</dbReference>
<dbReference type="STRING" id="665467.SAMN02982931_01597"/>
<accession>A0A1G6BLF7</accession>
<keyword evidence="2" id="KW-0489">Methyltransferase</keyword>
<evidence type="ECO:0000259" key="1">
    <source>
        <dbReference type="Pfam" id="PF13649"/>
    </source>
</evidence>
<keyword evidence="2" id="KW-0830">Ubiquinone</keyword>
<dbReference type="RefSeq" id="WP_090875887.1">
    <property type="nucleotide sequence ID" value="NZ_FMXQ01000003.1"/>
</dbReference>
<organism evidence="2 3">
    <name type="scientific">Bauldia litoralis</name>
    <dbReference type="NCBI Taxonomy" id="665467"/>
    <lineage>
        <taxon>Bacteria</taxon>
        <taxon>Pseudomonadati</taxon>
        <taxon>Pseudomonadota</taxon>
        <taxon>Alphaproteobacteria</taxon>
        <taxon>Hyphomicrobiales</taxon>
        <taxon>Kaistiaceae</taxon>
        <taxon>Bauldia</taxon>
    </lineage>
</organism>
<dbReference type="Pfam" id="PF13649">
    <property type="entry name" value="Methyltransf_25"/>
    <property type="match status" value="1"/>
</dbReference>
<feature type="domain" description="Methyltransferase" evidence="1">
    <location>
        <begin position="43"/>
        <end position="136"/>
    </location>
</feature>
<dbReference type="AlphaFoldDB" id="A0A1G6BLF7"/>
<dbReference type="CDD" id="cd02440">
    <property type="entry name" value="AdoMet_MTases"/>
    <property type="match status" value="1"/>
</dbReference>
<sequence>MSSESRFWDRIAGRYARRPVADEASYQKKLALTRDYLHPDMEVLEFGCGTGSTAIVHAPHVKHIQAIDISAAMLAIARRKTEAAGIANITFQQAGIETFRAPDASYDAVLGLSILHLLADRDAAIAKVHRLLKPGGVFVSSTTCLGETMKLLKYIGPIGRLLGLMPRVAVFTPDELRASITGAGFAIEHDWQPGRGKAVFIVARKAG</sequence>
<dbReference type="Proteomes" id="UP000199071">
    <property type="component" value="Unassembled WGS sequence"/>
</dbReference>
<protein>
    <submittedName>
        <fullName evidence="2">Ubiquinone/menaquinone biosynthesis C-methylase UbiE</fullName>
    </submittedName>
</protein>
<name>A0A1G6BLF7_9HYPH</name>
<evidence type="ECO:0000313" key="2">
    <source>
        <dbReference type="EMBL" id="SDB21459.1"/>
    </source>
</evidence>
<evidence type="ECO:0000313" key="3">
    <source>
        <dbReference type="Proteomes" id="UP000199071"/>
    </source>
</evidence>